<keyword evidence="3" id="KW-1185">Reference proteome</keyword>
<gene>
    <name evidence="2" type="ORF">EJ06DRAFT_533341</name>
</gene>
<sequence>MRRLPALTFLIFATSTAAFGTVNEPLRIGQHCEHERLTRAALGCPPGRPFSDAVCFEDLSLMQIAGTSGPDGHIGRGFNGAVGAPDTLDPVPEGPHAHCDNADFFDHGAWGLDGKYPRSRAQATETLQACIDHLRTRMMEGLDAAEKIVDDHTRINEGDVDIRAAHCVFSFPDLQLHLFSRGKCSALEGLGRALHGVQDFWAHSNWGDRAVAPFGLDNPPGLNREDLPPFMDLRAENHIAEQVPHHLSTGCFGGLLTDGAIGQPGHPLEPGSLDCTGRVTHHTLNKDNGIIDPVTGATKDPGPNTPRSDLYGNFQAAVSGAILDTQRQWRHFREEIRRLYGSEKGNIIICALIRDNPASDCYGRRIAIVADREFGSNVVQTISYMHTPIESWILSELQGSSHDEGEFFPTNDTNSSAHATAEMTFSVLAGAGGNFDGGFDTGSAAHFVTASLDIGHFVSELVADANTPANKSAVILLTHAHPASLSEQIRHIWRAGDEHIRVHIGFILPSPPSPDPALDAQRLADLRTAILRTGGTYAALHNSSQVGSFLHAVVSRGLTGYDNGPDTATLLLPGLSIADYVSPGLEPRRLTFEAQALRNAVVSVAPLTEGLAIRVLLRHVRLNTVLREAMVGEGGNATFRGEVGITDVPREDSWFELEVEHRGGKGSGCFEVSLEMEG</sequence>
<dbReference type="EMBL" id="ML996704">
    <property type="protein sequence ID" value="KAF2397155.1"/>
    <property type="molecule type" value="Genomic_DNA"/>
</dbReference>
<feature type="signal peptide" evidence="1">
    <location>
        <begin position="1"/>
        <end position="18"/>
    </location>
</feature>
<feature type="chain" id="PRO_5026242163" evidence="1">
    <location>
        <begin position="19"/>
        <end position="678"/>
    </location>
</feature>
<dbReference type="Proteomes" id="UP000799640">
    <property type="component" value="Unassembled WGS sequence"/>
</dbReference>
<organism evidence="2 3">
    <name type="scientific">Trichodelitschia bisporula</name>
    <dbReference type="NCBI Taxonomy" id="703511"/>
    <lineage>
        <taxon>Eukaryota</taxon>
        <taxon>Fungi</taxon>
        <taxon>Dikarya</taxon>
        <taxon>Ascomycota</taxon>
        <taxon>Pezizomycotina</taxon>
        <taxon>Dothideomycetes</taxon>
        <taxon>Dothideomycetes incertae sedis</taxon>
        <taxon>Phaeotrichales</taxon>
        <taxon>Phaeotrichaceae</taxon>
        <taxon>Trichodelitschia</taxon>
    </lineage>
</organism>
<reference evidence="2" key="1">
    <citation type="journal article" date="2020" name="Stud. Mycol.">
        <title>101 Dothideomycetes genomes: a test case for predicting lifestyles and emergence of pathogens.</title>
        <authorList>
            <person name="Haridas S."/>
            <person name="Albert R."/>
            <person name="Binder M."/>
            <person name="Bloem J."/>
            <person name="Labutti K."/>
            <person name="Salamov A."/>
            <person name="Andreopoulos B."/>
            <person name="Baker S."/>
            <person name="Barry K."/>
            <person name="Bills G."/>
            <person name="Bluhm B."/>
            <person name="Cannon C."/>
            <person name="Castanera R."/>
            <person name="Culley D."/>
            <person name="Daum C."/>
            <person name="Ezra D."/>
            <person name="Gonzalez J."/>
            <person name="Henrissat B."/>
            <person name="Kuo A."/>
            <person name="Liang C."/>
            <person name="Lipzen A."/>
            <person name="Lutzoni F."/>
            <person name="Magnuson J."/>
            <person name="Mondo S."/>
            <person name="Nolan M."/>
            <person name="Ohm R."/>
            <person name="Pangilinan J."/>
            <person name="Park H.-J."/>
            <person name="Ramirez L."/>
            <person name="Alfaro M."/>
            <person name="Sun H."/>
            <person name="Tritt A."/>
            <person name="Yoshinaga Y."/>
            <person name="Zwiers L.-H."/>
            <person name="Turgeon B."/>
            <person name="Goodwin S."/>
            <person name="Spatafora J."/>
            <person name="Crous P."/>
            <person name="Grigoriev I."/>
        </authorList>
    </citation>
    <scope>NUCLEOTIDE SEQUENCE</scope>
    <source>
        <strain evidence="2">CBS 262.69</strain>
    </source>
</reference>
<evidence type="ECO:0000313" key="3">
    <source>
        <dbReference type="Proteomes" id="UP000799640"/>
    </source>
</evidence>
<name>A0A6G1HN20_9PEZI</name>
<accession>A0A6G1HN20</accession>
<evidence type="ECO:0000313" key="2">
    <source>
        <dbReference type="EMBL" id="KAF2397155.1"/>
    </source>
</evidence>
<dbReference type="OrthoDB" id="301415at2759"/>
<dbReference type="AlphaFoldDB" id="A0A6G1HN20"/>
<keyword evidence="1" id="KW-0732">Signal</keyword>
<evidence type="ECO:0000256" key="1">
    <source>
        <dbReference type="SAM" id="SignalP"/>
    </source>
</evidence>
<protein>
    <submittedName>
        <fullName evidence="2">Uncharacterized protein</fullName>
    </submittedName>
</protein>
<proteinExistence type="predicted"/>